<dbReference type="GO" id="GO:0006487">
    <property type="term" value="P:protein N-linked glycosylation"/>
    <property type="evidence" value="ECO:0007669"/>
    <property type="project" value="TreeGrafter"/>
</dbReference>
<dbReference type="EMBL" id="NGJX01000001">
    <property type="protein sequence ID" value="RSU05594.1"/>
    <property type="molecule type" value="Genomic_DNA"/>
</dbReference>
<dbReference type="InterPro" id="IPR008928">
    <property type="entry name" value="6-hairpin_glycosidase_sf"/>
</dbReference>
<protein>
    <recommendedName>
        <fullName evidence="4">Mannosylglycerate hydrolase MGH1-like glycoside hydrolase domain-containing protein</fullName>
    </recommendedName>
</protein>
<dbReference type="Gene3D" id="1.50.10.10">
    <property type="match status" value="1"/>
</dbReference>
<dbReference type="InterPro" id="IPR012341">
    <property type="entry name" value="6hp_glycosidase-like_sf"/>
</dbReference>
<dbReference type="RefSeq" id="WP_114288799.1">
    <property type="nucleotide sequence ID" value="NZ_CP122523.1"/>
</dbReference>
<evidence type="ECO:0000256" key="3">
    <source>
        <dbReference type="ARBA" id="ARBA00023295"/>
    </source>
</evidence>
<keyword evidence="2" id="KW-0378">Hydrolase</keyword>
<evidence type="ECO:0000259" key="4">
    <source>
        <dbReference type="Pfam" id="PF22422"/>
    </source>
</evidence>
<reference evidence="5 6" key="1">
    <citation type="submission" date="2017-05" db="EMBL/GenBank/DDBJ databases">
        <title>Vagococcus spp. assemblies.</title>
        <authorList>
            <person name="Gulvik C.A."/>
        </authorList>
    </citation>
    <scope>NUCLEOTIDE SEQUENCE [LARGE SCALE GENOMIC DNA]</scope>
    <source>
        <strain evidence="5 6">NCFB 2497</strain>
    </source>
</reference>
<dbReference type="SUPFAM" id="SSF48208">
    <property type="entry name" value="Six-hairpin glycosidases"/>
    <property type="match status" value="1"/>
</dbReference>
<dbReference type="InterPro" id="IPR054491">
    <property type="entry name" value="MGH1-like_GH"/>
</dbReference>
<dbReference type="GO" id="GO:0004573">
    <property type="term" value="F:Glc3Man9GlcNAc2 oligosaccharide glucosidase activity"/>
    <property type="evidence" value="ECO:0007669"/>
    <property type="project" value="InterPro"/>
</dbReference>
<evidence type="ECO:0000313" key="5">
    <source>
        <dbReference type="EMBL" id="RSU05594.1"/>
    </source>
</evidence>
<dbReference type="OrthoDB" id="9798687at2"/>
<proteinExistence type="inferred from homology"/>
<evidence type="ECO:0000256" key="2">
    <source>
        <dbReference type="ARBA" id="ARBA00022801"/>
    </source>
</evidence>
<accession>A0A369B123</accession>
<comment type="similarity">
    <text evidence="1">Belongs to the glycosyl hydrolase 63 family.</text>
</comment>
<comment type="caution">
    <text evidence="5">The sequence shown here is derived from an EMBL/GenBank/DDBJ whole genome shotgun (WGS) entry which is preliminary data.</text>
</comment>
<dbReference type="GeneID" id="63145522"/>
<gene>
    <name evidence="5" type="ORF">CBF32_00945</name>
</gene>
<sequence>MKLDIREIPFSRRGSYFAISYLTQTKSLWIRDVHGGDESPSTLFELFIDGSSNIYEEEFLKKYEVIVNETKLVIKEKVSDNRLEIIYPTSEQLRIKNQGLKVTLKADKVRYDTLNQIEEKRFEYISYKKETKYLLDFSTTAFTLEAPWYRVGNEFITIDLSDNQELLFTNYQVTPTEFIPFEMAFDRELEKVQSEFQNWRDGFGGYELYDKGFDLSTYIIWSSIVREDGLLSGESIYMSKNWMQNIWSWDNCFNALGVSKVEPELAFNQFFIFVKHQHESGVYPDFINDKFRSYNCVKPPIHAWAYQLLMNESDYFKEVNRLKLIYKSIVKTTEFWLTSRVKEIGELPYYTHGNDSGWDNASIFHEGLPVIAPDLTAYLIQQLDLLSDWAELLDLETESKKWKEIADSLTDKLIKELYDSNKKQFIAKSMMTGREIERYDSLILQLPIVISYRLPKVIKENLIENLMSRFESEFGLTTESSKSLLYQVDGYWLGPIWAPETYIFFDALHRAGEIDMSKRIAEKYCLLGETGGMAENYNPETGSGNDDLSFTWTSSVFLKLREFVLKGRSHE</sequence>
<dbReference type="PANTHER" id="PTHR10412:SF11">
    <property type="entry name" value="MANNOSYL-OLIGOSACCHARIDE GLUCOSIDASE"/>
    <property type="match status" value="1"/>
</dbReference>
<dbReference type="GO" id="GO:0009311">
    <property type="term" value="P:oligosaccharide metabolic process"/>
    <property type="evidence" value="ECO:0007669"/>
    <property type="project" value="InterPro"/>
</dbReference>
<keyword evidence="6" id="KW-1185">Reference proteome</keyword>
<evidence type="ECO:0000313" key="6">
    <source>
        <dbReference type="Proteomes" id="UP000288197"/>
    </source>
</evidence>
<organism evidence="5 6">
    <name type="scientific">Vagococcus fluvialis</name>
    <dbReference type="NCBI Taxonomy" id="2738"/>
    <lineage>
        <taxon>Bacteria</taxon>
        <taxon>Bacillati</taxon>
        <taxon>Bacillota</taxon>
        <taxon>Bacilli</taxon>
        <taxon>Lactobacillales</taxon>
        <taxon>Enterococcaceae</taxon>
        <taxon>Vagococcus</taxon>
    </lineage>
</organism>
<keyword evidence="3" id="KW-0326">Glycosidase</keyword>
<dbReference type="InterPro" id="IPR004888">
    <property type="entry name" value="Glycoside_hydrolase_63"/>
</dbReference>
<dbReference type="PANTHER" id="PTHR10412">
    <property type="entry name" value="MANNOSYL-OLIGOSACCHARIDE GLUCOSIDASE"/>
    <property type="match status" value="1"/>
</dbReference>
<evidence type="ECO:0000256" key="1">
    <source>
        <dbReference type="ARBA" id="ARBA00010833"/>
    </source>
</evidence>
<dbReference type="AlphaFoldDB" id="A0A369B123"/>
<dbReference type="Proteomes" id="UP000288197">
    <property type="component" value="Unassembled WGS sequence"/>
</dbReference>
<dbReference type="Pfam" id="PF22422">
    <property type="entry name" value="MGH1-like_GH"/>
    <property type="match status" value="1"/>
</dbReference>
<name>A0A369B123_9ENTE</name>
<feature type="domain" description="Mannosylglycerate hydrolase MGH1-like glycoside hydrolase" evidence="4">
    <location>
        <begin position="245"/>
        <end position="553"/>
    </location>
</feature>